<evidence type="ECO:0000259" key="2">
    <source>
        <dbReference type="Pfam" id="PF03807"/>
    </source>
</evidence>
<dbReference type="GO" id="GO:0015677">
    <property type="term" value="P:copper ion import"/>
    <property type="evidence" value="ECO:0007669"/>
    <property type="project" value="TreeGrafter"/>
</dbReference>
<dbReference type="GO" id="GO:0008823">
    <property type="term" value="F:cupric reductase (NADH) activity"/>
    <property type="evidence" value="ECO:0007669"/>
    <property type="project" value="TreeGrafter"/>
</dbReference>
<proteinExistence type="predicted"/>
<evidence type="ECO:0000313" key="3">
    <source>
        <dbReference type="EMBL" id="QGY43308.1"/>
    </source>
</evidence>
<sequence length="214" mass="23291">MKKVGIIGSGNVGQALAEGFVKNGYQTTIASRSEEKRKELEQAFEGKIKTDTLENTARNNDIIVFAVKGGKAKEALAVLKVDNLKGKTVIDATNPIEDAAPVKGVLVYSTSINKSLMEELQEMAAEAKFVKAFNSVGAGHMVDPLFESKPTMFICGNDTEAKKEVSEILDKFGWETADMGFAEAARAIEPLAMLWCIPGFSNNSWNHAFKLLKK</sequence>
<organism evidence="3 4">
    <name type="scientific">Maribellus comscasis</name>
    <dbReference type="NCBI Taxonomy" id="2681766"/>
    <lineage>
        <taxon>Bacteria</taxon>
        <taxon>Pseudomonadati</taxon>
        <taxon>Bacteroidota</taxon>
        <taxon>Bacteroidia</taxon>
        <taxon>Marinilabiliales</taxon>
        <taxon>Prolixibacteraceae</taxon>
        <taxon>Maribellus</taxon>
    </lineage>
</organism>
<gene>
    <name evidence="3" type="ORF">GM418_06435</name>
</gene>
<reference evidence="3 4" key="1">
    <citation type="submission" date="2019-11" db="EMBL/GenBank/DDBJ databases">
        <authorList>
            <person name="Zheng R.K."/>
            <person name="Sun C.M."/>
        </authorList>
    </citation>
    <scope>NUCLEOTIDE SEQUENCE [LARGE SCALE GENOMIC DNA]</scope>
    <source>
        <strain evidence="3 4">WC007</strain>
    </source>
</reference>
<dbReference type="SUPFAM" id="SSF51735">
    <property type="entry name" value="NAD(P)-binding Rossmann-fold domains"/>
    <property type="match status" value="1"/>
</dbReference>
<protein>
    <submittedName>
        <fullName evidence="3">NAD(P)H-binding protein</fullName>
    </submittedName>
</protein>
<dbReference type="AlphaFoldDB" id="A0A6I6JQI0"/>
<dbReference type="KEGG" id="mcos:GM418_06435"/>
<dbReference type="Pfam" id="PF03807">
    <property type="entry name" value="F420_oxidored"/>
    <property type="match status" value="1"/>
</dbReference>
<dbReference type="InterPro" id="IPR051267">
    <property type="entry name" value="STEAP_metalloreductase"/>
</dbReference>
<keyword evidence="4" id="KW-1185">Reference proteome</keyword>
<dbReference type="PANTHER" id="PTHR14239:SF0">
    <property type="entry name" value="F420-DEPENDENT NADP REDUCTASE"/>
    <property type="match status" value="1"/>
</dbReference>
<dbReference type="RefSeq" id="WP_158864309.1">
    <property type="nucleotide sequence ID" value="NZ_CP046401.1"/>
</dbReference>
<keyword evidence="1" id="KW-0560">Oxidoreductase</keyword>
<dbReference type="GO" id="GO:0005886">
    <property type="term" value="C:plasma membrane"/>
    <property type="evidence" value="ECO:0007669"/>
    <property type="project" value="TreeGrafter"/>
</dbReference>
<dbReference type="InterPro" id="IPR028939">
    <property type="entry name" value="P5C_Rdtase_cat_N"/>
</dbReference>
<feature type="domain" description="Pyrroline-5-carboxylate reductase catalytic N-terminal" evidence="2">
    <location>
        <begin position="3"/>
        <end position="95"/>
    </location>
</feature>
<dbReference type="EMBL" id="CP046401">
    <property type="protein sequence ID" value="QGY43308.1"/>
    <property type="molecule type" value="Genomic_DNA"/>
</dbReference>
<dbReference type="Gene3D" id="3.40.50.720">
    <property type="entry name" value="NAD(P)-binding Rossmann-like Domain"/>
    <property type="match status" value="1"/>
</dbReference>
<dbReference type="Proteomes" id="UP000428260">
    <property type="component" value="Chromosome"/>
</dbReference>
<dbReference type="GO" id="GO:0052851">
    <property type="term" value="F:ferric-chelate reductase (NADPH) activity"/>
    <property type="evidence" value="ECO:0007669"/>
    <property type="project" value="TreeGrafter"/>
</dbReference>
<dbReference type="PANTHER" id="PTHR14239">
    <property type="entry name" value="DUDULIN-RELATED"/>
    <property type="match status" value="1"/>
</dbReference>
<dbReference type="InterPro" id="IPR036291">
    <property type="entry name" value="NAD(P)-bd_dom_sf"/>
</dbReference>
<accession>A0A6I6JQI0</accession>
<name>A0A6I6JQI0_9BACT</name>
<evidence type="ECO:0000256" key="1">
    <source>
        <dbReference type="ARBA" id="ARBA00023002"/>
    </source>
</evidence>
<evidence type="ECO:0000313" key="4">
    <source>
        <dbReference type="Proteomes" id="UP000428260"/>
    </source>
</evidence>